<sequence length="153" mass="17505">MLRISGLGRKEAMMKIVAVVLFFCFAECAAGSCLNYGHACWGAHGKRSGNPIPQEPSELPRAMNTRWFLSKLVQSPIDFRYFRDIDFDMAARHNPEQLFAADEIDAKSGQEQWHKNQDVLSDDQLFDDNFLNSADSNRIRIHKVLDKRSTKQN</sequence>
<keyword evidence="3" id="KW-1185">Reference proteome</keyword>
<dbReference type="GeneID" id="114339254"/>
<organism evidence="4">
    <name type="scientific">Diabrotica virgifera virgifera</name>
    <name type="common">western corn rootworm</name>
    <dbReference type="NCBI Taxonomy" id="50390"/>
    <lineage>
        <taxon>Eukaryota</taxon>
        <taxon>Metazoa</taxon>
        <taxon>Ecdysozoa</taxon>
        <taxon>Arthropoda</taxon>
        <taxon>Hexapoda</taxon>
        <taxon>Insecta</taxon>
        <taxon>Pterygota</taxon>
        <taxon>Neoptera</taxon>
        <taxon>Endopterygota</taxon>
        <taxon>Coleoptera</taxon>
        <taxon>Polyphaga</taxon>
        <taxon>Cucujiformia</taxon>
        <taxon>Chrysomeloidea</taxon>
        <taxon>Chrysomelidae</taxon>
        <taxon>Galerucinae</taxon>
        <taxon>Diabroticina</taxon>
        <taxon>Diabroticites</taxon>
        <taxon>Diabrotica</taxon>
    </lineage>
</organism>
<dbReference type="CTD" id="41711"/>
<dbReference type="EnsemblMetazoa" id="XM_028289881.2">
    <property type="protein sequence ID" value="XP_028145682.1"/>
    <property type="gene ID" value="LOC114339254"/>
</dbReference>
<proteinExistence type="predicted"/>
<feature type="chain" id="PRO_5027729436" evidence="1">
    <location>
        <begin position="32"/>
        <end position="153"/>
    </location>
</feature>
<feature type="signal peptide" evidence="1">
    <location>
        <begin position="1"/>
        <end position="31"/>
    </location>
</feature>
<gene>
    <name evidence="4" type="primary">LOC114339254</name>
</gene>
<reference evidence="2" key="2">
    <citation type="submission" date="2025-05" db="UniProtKB">
        <authorList>
            <consortium name="EnsemblMetazoa"/>
        </authorList>
    </citation>
    <scope>IDENTIFICATION</scope>
</reference>
<evidence type="ECO:0000313" key="4">
    <source>
        <dbReference type="RefSeq" id="XP_028145682.1"/>
    </source>
</evidence>
<evidence type="ECO:0000313" key="2">
    <source>
        <dbReference type="EnsemblMetazoa" id="XP_028145682.1"/>
    </source>
</evidence>
<reference evidence="4" key="1">
    <citation type="submission" date="2025-04" db="UniProtKB">
        <authorList>
            <consortium name="RefSeq"/>
        </authorList>
    </citation>
    <scope>IDENTIFICATION</scope>
    <source>
        <tissue evidence="4">Whole insect</tissue>
    </source>
</reference>
<name>A0A6P7GID2_DIAVI</name>
<keyword evidence="1" id="KW-0732">Signal</keyword>
<dbReference type="Proteomes" id="UP001652700">
    <property type="component" value="Unplaced"/>
</dbReference>
<dbReference type="InParanoid" id="A0A6P7GID2"/>
<accession>A0A6P7GID2</accession>
<dbReference type="AlphaFoldDB" id="A0A6P7GID2"/>
<protein>
    <submittedName>
        <fullName evidence="4">Uncharacterized protein LOC114339254</fullName>
    </submittedName>
</protein>
<evidence type="ECO:0000313" key="3">
    <source>
        <dbReference type="Proteomes" id="UP001652700"/>
    </source>
</evidence>
<dbReference type="RefSeq" id="XP_028145682.1">
    <property type="nucleotide sequence ID" value="XM_028289881.1"/>
</dbReference>
<dbReference type="KEGG" id="dvv:114339254"/>
<dbReference type="OrthoDB" id="6367990at2759"/>
<evidence type="ECO:0000256" key="1">
    <source>
        <dbReference type="SAM" id="SignalP"/>
    </source>
</evidence>